<dbReference type="RefSeq" id="WP_162662670.1">
    <property type="nucleotide sequence ID" value="NZ_CP048020.1"/>
</dbReference>
<evidence type="ECO:0000313" key="6">
    <source>
        <dbReference type="Proteomes" id="UP000464374"/>
    </source>
</evidence>
<evidence type="ECO:0000256" key="1">
    <source>
        <dbReference type="ARBA" id="ARBA00022448"/>
    </source>
</evidence>
<dbReference type="EMBL" id="CP048020">
    <property type="protein sequence ID" value="QHX42626.1"/>
    <property type="molecule type" value="Genomic_DNA"/>
</dbReference>
<gene>
    <name evidence="5" type="ORF">GWP43_03225</name>
</gene>
<evidence type="ECO:0000256" key="3">
    <source>
        <dbReference type="ARBA" id="ARBA00022840"/>
    </source>
</evidence>
<dbReference type="GO" id="GO:0005524">
    <property type="term" value="F:ATP binding"/>
    <property type="evidence" value="ECO:0007669"/>
    <property type="project" value="UniProtKB-KW"/>
</dbReference>
<name>A0A6P1XYJ1_9SPIR</name>
<reference evidence="5 6" key="1">
    <citation type="submission" date="2020-01" db="EMBL/GenBank/DDBJ databases">
        <title>Complete genome sequence of a human oral phylogroup 1 Treponema sp. strain ATCC 700766, originally isolated from periodontitis dental plaque.</title>
        <authorList>
            <person name="Chan Y."/>
            <person name="Huo Y.-B."/>
            <person name="Yu X.-L."/>
            <person name="Zeng H."/>
            <person name="Leung W.-K."/>
            <person name="Watt R.M."/>
        </authorList>
    </citation>
    <scope>NUCLEOTIDE SEQUENCE [LARGE SCALE GENOMIC DNA]</scope>
    <source>
        <strain evidence="5 6">OMZ 804</strain>
    </source>
</reference>
<dbReference type="PROSITE" id="PS50893">
    <property type="entry name" value="ABC_TRANSPORTER_2"/>
    <property type="match status" value="1"/>
</dbReference>
<dbReference type="GO" id="GO:0016887">
    <property type="term" value="F:ATP hydrolysis activity"/>
    <property type="evidence" value="ECO:0007669"/>
    <property type="project" value="InterPro"/>
</dbReference>
<dbReference type="InterPro" id="IPR050153">
    <property type="entry name" value="Metal_Ion_Import_ABC"/>
</dbReference>
<organism evidence="5 6">
    <name type="scientific">Treponema vincentii</name>
    <dbReference type="NCBI Taxonomy" id="69710"/>
    <lineage>
        <taxon>Bacteria</taxon>
        <taxon>Pseudomonadati</taxon>
        <taxon>Spirochaetota</taxon>
        <taxon>Spirochaetia</taxon>
        <taxon>Spirochaetales</taxon>
        <taxon>Treponemataceae</taxon>
        <taxon>Treponema</taxon>
    </lineage>
</organism>
<dbReference type="InterPro" id="IPR003593">
    <property type="entry name" value="AAA+_ATPase"/>
</dbReference>
<dbReference type="PROSITE" id="PS00211">
    <property type="entry name" value="ABC_TRANSPORTER_1"/>
    <property type="match status" value="1"/>
</dbReference>
<dbReference type="InterPro" id="IPR027417">
    <property type="entry name" value="P-loop_NTPase"/>
</dbReference>
<keyword evidence="1" id="KW-0813">Transport</keyword>
<sequence length="277" mass="30605">MIFAVHNGTFTFKGGAPVLQDVSFSIESGQILSILGPNGVGKTTLLRCMMGMLQWNSGTTTIDGQNIVEIPAQQLWRRIAYVPQAKYLPFAFTVEEMILLGRSVHIGLFGVPGEKDRQYCEEAMEAVGISHLRGKYCNRLSGGELQMVLIARALCSKPEMLVLDEPESNLDFRNQLIILETVHRLAKVDGLCCVFNTHYPAHALRISDKSLILSRSGESIFGQSETVISAEIMEDVFQVHVDILQASYKGIPYSAVTAVSLAKSTYPDTERRGMLFS</sequence>
<dbReference type="InterPro" id="IPR017871">
    <property type="entry name" value="ABC_transporter-like_CS"/>
</dbReference>
<proteinExistence type="predicted"/>
<dbReference type="Proteomes" id="UP000464374">
    <property type="component" value="Chromosome"/>
</dbReference>
<dbReference type="SMART" id="SM00382">
    <property type="entry name" value="AAA"/>
    <property type="match status" value="1"/>
</dbReference>
<feature type="domain" description="ABC transporter" evidence="4">
    <location>
        <begin position="3"/>
        <end position="240"/>
    </location>
</feature>
<dbReference type="Pfam" id="PF00005">
    <property type="entry name" value="ABC_tran"/>
    <property type="match status" value="1"/>
</dbReference>
<accession>A0A6P1XYJ1</accession>
<dbReference type="AlphaFoldDB" id="A0A6P1XYJ1"/>
<evidence type="ECO:0000259" key="4">
    <source>
        <dbReference type="PROSITE" id="PS50893"/>
    </source>
</evidence>
<dbReference type="PANTHER" id="PTHR42734:SF19">
    <property type="entry name" value="IRON COMPOUNDS ABC TRANSPORTER, ATP-BINDING PROTEIN"/>
    <property type="match status" value="1"/>
</dbReference>
<dbReference type="PANTHER" id="PTHR42734">
    <property type="entry name" value="METAL TRANSPORT SYSTEM ATP-BINDING PROTEIN TM_0124-RELATED"/>
    <property type="match status" value="1"/>
</dbReference>
<dbReference type="FunFam" id="3.40.50.300:FF:000134">
    <property type="entry name" value="Iron-enterobactin ABC transporter ATP-binding protein"/>
    <property type="match status" value="1"/>
</dbReference>
<keyword evidence="3 5" id="KW-0067">ATP-binding</keyword>
<keyword evidence="2" id="KW-0547">Nucleotide-binding</keyword>
<dbReference type="Gene3D" id="3.40.50.300">
    <property type="entry name" value="P-loop containing nucleotide triphosphate hydrolases"/>
    <property type="match status" value="1"/>
</dbReference>
<dbReference type="KEGG" id="trz:GWP43_03225"/>
<protein>
    <submittedName>
        <fullName evidence="5">ABC transporter ATP-binding protein</fullName>
    </submittedName>
</protein>
<dbReference type="InterPro" id="IPR003439">
    <property type="entry name" value="ABC_transporter-like_ATP-bd"/>
</dbReference>
<evidence type="ECO:0000313" key="5">
    <source>
        <dbReference type="EMBL" id="QHX42626.1"/>
    </source>
</evidence>
<evidence type="ECO:0000256" key="2">
    <source>
        <dbReference type="ARBA" id="ARBA00022741"/>
    </source>
</evidence>
<dbReference type="SUPFAM" id="SSF52540">
    <property type="entry name" value="P-loop containing nucleoside triphosphate hydrolases"/>
    <property type="match status" value="1"/>
</dbReference>
<dbReference type="CDD" id="cd03214">
    <property type="entry name" value="ABC_Iron-Siderophores_B12_Hemin"/>
    <property type="match status" value="1"/>
</dbReference>